<gene>
    <name evidence="7" type="primary">LOC109719107</name>
</gene>
<dbReference type="InterPro" id="IPR002885">
    <property type="entry name" value="PPR_rpt"/>
</dbReference>
<organism evidence="6 7">
    <name type="scientific">Ananas comosus</name>
    <name type="common">Pineapple</name>
    <name type="synonym">Ananas ananas</name>
    <dbReference type="NCBI Taxonomy" id="4615"/>
    <lineage>
        <taxon>Eukaryota</taxon>
        <taxon>Viridiplantae</taxon>
        <taxon>Streptophyta</taxon>
        <taxon>Embryophyta</taxon>
        <taxon>Tracheophyta</taxon>
        <taxon>Spermatophyta</taxon>
        <taxon>Magnoliopsida</taxon>
        <taxon>Liliopsida</taxon>
        <taxon>Poales</taxon>
        <taxon>Bromeliaceae</taxon>
        <taxon>Bromelioideae</taxon>
        <taxon>Ananas</taxon>
    </lineage>
</organism>
<evidence type="ECO:0000259" key="5">
    <source>
        <dbReference type="Pfam" id="PF14432"/>
    </source>
</evidence>
<dbReference type="GeneID" id="109719107"/>
<dbReference type="PANTHER" id="PTHR47926:SF536">
    <property type="entry name" value="DYW DOMAIN-CONTAINING PROTEIN"/>
    <property type="match status" value="1"/>
</dbReference>
<evidence type="ECO:0000256" key="2">
    <source>
        <dbReference type="ARBA" id="ARBA00022737"/>
    </source>
</evidence>
<dbReference type="InterPro" id="IPR032867">
    <property type="entry name" value="DYW_dom"/>
</dbReference>
<proteinExistence type="inferred from homology"/>
<dbReference type="AlphaFoldDB" id="A0A6P5FXY9"/>
<feature type="repeat" description="PPR" evidence="4">
    <location>
        <begin position="324"/>
        <end position="358"/>
    </location>
</feature>
<feature type="repeat" description="PPR" evidence="4">
    <location>
        <begin position="527"/>
        <end position="561"/>
    </location>
</feature>
<feature type="repeat" description="PPR" evidence="4">
    <location>
        <begin position="121"/>
        <end position="155"/>
    </location>
</feature>
<dbReference type="InterPro" id="IPR046849">
    <property type="entry name" value="E2_motif"/>
</dbReference>
<dbReference type="FunFam" id="1.25.40.10:FF:000682">
    <property type="entry name" value="Pentatricopeptide repeat-containing protein At3g16610"/>
    <property type="match status" value="1"/>
</dbReference>
<keyword evidence="2" id="KW-0677">Repeat</keyword>
<keyword evidence="3" id="KW-0809">Transit peptide</keyword>
<evidence type="ECO:0000313" key="7">
    <source>
        <dbReference type="RefSeq" id="XP_020101226.1"/>
    </source>
</evidence>
<feature type="domain" description="DYW" evidence="5">
    <location>
        <begin position="742"/>
        <end position="834"/>
    </location>
</feature>
<dbReference type="GO" id="GO:0009451">
    <property type="term" value="P:RNA modification"/>
    <property type="evidence" value="ECO:0007669"/>
    <property type="project" value="InterPro"/>
</dbReference>
<evidence type="ECO:0000256" key="3">
    <source>
        <dbReference type="ARBA" id="ARBA00022946"/>
    </source>
</evidence>
<keyword evidence="6" id="KW-1185">Reference proteome</keyword>
<dbReference type="InterPro" id="IPR046848">
    <property type="entry name" value="E_motif"/>
</dbReference>
<feature type="repeat" description="PPR" evidence="4">
    <location>
        <begin position="496"/>
        <end position="526"/>
    </location>
</feature>
<feature type="repeat" description="PPR" evidence="4">
    <location>
        <begin position="222"/>
        <end position="256"/>
    </location>
</feature>
<dbReference type="OrthoDB" id="185373at2759"/>
<dbReference type="FunFam" id="1.25.40.10:FF:000690">
    <property type="entry name" value="Pentatricopeptide repeat-containing protein"/>
    <property type="match status" value="1"/>
</dbReference>
<dbReference type="Pfam" id="PF01535">
    <property type="entry name" value="PPR"/>
    <property type="match status" value="5"/>
</dbReference>
<dbReference type="Pfam" id="PF13041">
    <property type="entry name" value="PPR_2"/>
    <property type="match status" value="3"/>
</dbReference>
<evidence type="ECO:0000256" key="1">
    <source>
        <dbReference type="ARBA" id="ARBA00006643"/>
    </source>
</evidence>
<dbReference type="Pfam" id="PF20430">
    <property type="entry name" value="Eplus_motif"/>
    <property type="match status" value="1"/>
</dbReference>
<evidence type="ECO:0000313" key="6">
    <source>
        <dbReference type="Proteomes" id="UP000515123"/>
    </source>
</evidence>
<dbReference type="NCBIfam" id="TIGR00756">
    <property type="entry name" value="PPR"/>
    <property type="match status" value="7"/>
</dbReference>
<evidence type="ECO:0000256" key="4">
    <source>
        <dbReference type="PROSITE-ProRule" id="PRU00708"/>
    </source>
</evidence>
<dbReference type="GO" id="GO:0003729">
    <property type="term" value="F:mRNA binding"/>
    <property type="evidence" value="ECO:0007669"/>
    <property type="project" value="UniProtKB-ARBA"/>
</dbReference>
<sequence>MRIVVSPLLLLRFHVPYKTLFPMFHCFVHQCTSSTKLNHLRLPNTSNINNSKNDFDAYCTLLEACIRSKSLVKGKKIHQEILRNDTHIANSVLLEKIACMYISCGEIGLARNVFDKVPQPSVFLWNALIRAYSWNGPFGKAIELYYQMVGLGVEPNKFTFPFVLKACSGMLALEEGVDIHNHARRVGLDSDLFVSTALIDMYMKCGCLDDSHRLFNKMPKRDVVAWNAMVAGYAFHGFHDETINFVLEMQREGMAPNASTMVAILPVVGQAKSLRQGKGIHGYCMRRRFDEKDVLVGTAVLDMYAKCERLDHACKVFNRMMVRNEVTWSAIISGYVSCDRMAEVLGLFNDMMLAGSSFLSPTSLAGVLRACAKLADLEKGKQLHSLLIKSGYFLDLTAGNSLLSMYAQAGNTDDALALFDEMPVSDTVSYSALISGFIQNGNAEEAFLIFKKMQLSNIEPDDATMVGIIPACAHLAALQHGKCSHGYVIVRGFTSDNSICNALIDMYAKCGRIDLSRKVFDKMPTRDIVTWNTLIAGYGLHGLGHEAISLFIAMESERLKPDDITFISLISACSHSGLVTEGKYWFNAMRKIYSIIPRMEHYICTVDLLGRGGFLYEAYDFIQMMPFKPDVRVWGALLGACRVHKNIELGEKVSRMVEMLGFEGTGNFVLLSNIYSAAGKFDEAAQIRIMQREKGFTKSPGCSWIEIKGSLHAFTGGDRSHPQSSIIYQKLERLLVDIRKFGYRPDVTFALHDVEEEEKEHALLYHSEKLAIAFGILILRNDQTIFITKNLRVCGDCHMAIKYFTLVTRRVIVVRDVNRFHHFKDGCCSCGDFW</sequence>
<dbReference type="Pfam" id="PF14432">
    <property type="entry name" value="DYW_deaminase"/>
    <property type="match status" value="1"/>
</dbReference>
<dbReference type="FunFam" id="1.25.40.10:FF:000344">
    <property type="entry name" value="Pentatricopeptide repeat-containing protein"/>
    <property type="match status" value="1"/>
</dbReference>
<dbReference type="InterPro" id="IPR046960">
    <property type="entry name" value="PPR_At4g14850-like_plant"/>
</dbReference>
<feature type="repeat" description="PPR" evidence="4">
    <location>
        <begin position="426"/>
        <end position="460"/>
    </location>
</feature>
<protein>
    <submittedName>
        <fullName evidence="7">Pentatricopeptide repeat-containing protein At3g16610 isoform X1</fullName>
    </submittedName>
</protein>
<reference evidence="6" key="1">
    <citation type="journal article" date="2015" name="Nat. Genet.">
        <title>The pineapple genome and the evolution of CAM photosynthesis.</title>
        <authorList>
            <person name="Ming R."/>
            <person name="VanBuren R."/>
            <person name="Wai C.M."/>
            <person name="Tang H."/>
            <person name="Schatz M.C."/>
            <person name="Bowers J.E."/>
            <person name="Lyons E."/>
            <person name="Wang M.L."/>
            <person name="Chen J."/>
            <person name="Biggers E."/>
            <person name="Zhang J."/>
            <person name="Huang L."/>
            <person name="Zhang L."/>
            <person name="Miao W."/>
            <person name="Zhang J."/>
            <person name="Ye Z."/>
            <person name="Miao C."/>
            <person name="Lin Z."/>
            <person name="Wang H."/>
            <person name="Zhou H."/>
            <person name="Yim W.C."/>
            <person name="Priest H.D."/>
            <person name="Zheng C."/>
            <person name="Woodhouse M."/>
            <person name="Edger P.P."/>
            <person name="Guyot R."/>
            <person name="Guo H.B."/>
            <person name="Guo H."/>
            <person name="Zheng G."/>
            <person name="Singh R."/>
            <person name="Sharma A."/>
            <person name="Min X."/>
            <person name="Zheng Y."/>
            <person name="Lee H."/>
            <person name="Gurtowski J."/>
            <person name="Sedlazeck F.J."/>
            <person name="Harkess A."/>
            <person name="McKain M.R."/>
            <person name="Liao Z."/>
            <person name="Fang J."/>
            <person name="Liu J."/>
            <person name="Zhang X."/>
            <person name="Zhang Q."/>
            <person name="Hu W."/>
            <person name="Qin Y."/>
            <person name="Wang K."/>
            <person name="Chen L.Y."/>
            <person name="Shirley N."/>
            <person name="Lin Y.R."/>
            <person name="Liu L.Y."/>
            <person name="Hernandez A.G."/>
            <person name="Wright C.L."/>
            <person name="Bulone V."/>
            <person name="Tuskan G.A."/>
            <person name="Heath K."/>
            <person name="Zee F."/>
            <person name="Moore P.H."/>
            <person name="Sunkar R."/>
            <person name="Leebens-Mack J.H."/>
            <person name="Mockler T."/>
            <person name="Bennetzen J.L."/>
            <person name="Freeling M."/>
            <person name="Sankoff D."/>
            <person name="Paterson A.H."/>
            <person name="Zhu X."/>
            <person name="Yang X."/>
            <person name="Smith J.A."/>
            <person name="Cushman J.C."/>
            <person name="Paull R.E."/>
            <person name="Yu Q."/>
        </authorList>
    </citation>
    <scope>NUCLEOTIDE SEQUENCE [LARGE SCALE GENOMIC DNA]</scope>
    <source>
        <strain evidence="6">cv. F153</strain>
    </source>
</reference>
<dbReference type="Pfam" id="PF20431">
    <property type="entry name" value="E_motif"/>
    <property type="match status" value="1"/>
</dbReference>
<dbReference type="InterPro" id="IPR011990">
    <property type="entry name" value="TPR-like_helical_dom_sf"/>
</dbReference>
<dbReference type="Proteomes" id="UP000515123">
    <property type="component" value="Linkage group 13"/>
</dbReference>
<feature type="repeat" description="PPR" evidence="4">
    <location>
        <begin position="395"/>
        <end position="425"/>
    </location>
</feature>
<name>A0A6P5FXY9_ANACO</name>
<comment type="similarity">
    <text evidence="1">Belongs to the PPR family. PCMP-H subfamily.</text>
</comment>
<dbReference type="Gene3D" id="1.25.40.10">
    <property type="entry name" value="Tetratricopeptide repeat domain"/>
    <property type="match status" value="6"/>
</dbReference>
<dbReference type="GO" id="GO:0008270">
    <property type="term" value="F:zinc ion binding"/>
    <property type="evidence" value="ECO:0007669"/>
    <property type="project" value="InterPro"/>
</dbReference>
<dbReference type="PROSITE" id="PS51375">
    <property type="entry name" value="PPR"/>
    <property type="match status" value="7"/>
</dbReference>
<accession>A0A6P5FXY9</accession>
<reference evidence="7" key="2">
    <citation type="submission" date="2025-08" db="UniProtKB">
        <authorList>
            <consortium name="RefSeq"/>
        </authorList>
    </citation>
    <scope>IDENTIFICATION</scope>
    <source>
        <tissue evidence="7">Leaf</tissue>
    </source>
</reference>
<dbReference type="RefSeq" id="XP_020101226.1">
    <property type="nucleotide sequence ID" value="XM_020245637.1"/>
</dbReference>
<dbReference type="PANTHER" id="PTHR47926">
    <property type="entry name" value="PENTATRICOPEPTIDE REPEAT-CONTAINING PROTEIN"/>
    <property type="match status" value="1"/>
</dbReference>